<dbReference type="OrthoDB" id="5360333at2"/>
<keyword evidence="2" id="KW-1185">Reference proteome</keyword>
<dbReference type="eggNOG" id="ENOG502ZYDX">
    <property type="taxonomic scope" value="Bacteria"/>
</dbReference>
<proteinExistence type="predicted"/>
<sequence>MKLRTEIEPDIHKAETIFPSVLKSITDYTVFVAKNGDEGNIEYQKVVTYLSELTGKNIEEHDYMIWEYWEGDGEHRESFKIALSEPNVVSDITLPELTEIIKRIVLIEIPEYLKLDFITRNGFEWELCAYYHQFLKLNFKKYSYGIFNRQKNKDGEWYEPTIEEIVAALWNKK</sequence>
<evidence type="ECO:0000313" key="2">
    <source>
        <dbReference type="Proteomes" id="UP000008634"/>
    </source>
</evidence>
<accession>E6X7R4</accession>
<dbReference type="KEGG" id="cao:Celal_0154"/>
<dbReference type="AlphaFoldDB" id="E6X7R4"/>
<name>E6X7R4_CELAD</name>
<dbReference type="STRING" id="688270.Celal_0154"/>
<dbReference type="RefSeq" id="WP_013549006.1">
    <property type="nucleotide sequence ID" value="NC_014934.1"/>
</dbReference>
<dbReference type="HOGENOM" id="CLU_1576809_0_0_10"/>
<protein>
    <submittedName>
        <fullName evidence="1">Uncharacterized protein</fullName>
    </submittedName>
</protein>
<evidence type="ECO:0000313" key="1">
    <source>
        <dbReference type="EMBL" id="ADV47507.1"/>
    </source>
</evidence>
<organism evidence="1 2">
    <name type="scientific">Cellulophaga algicola (strain DSM 14237 / IC166 / ACAM 630)</name>
    <dbReference type="NCBI Taxonomy" id="688270"/>
    <lineage>
        <taxon>Bacteria</taxon>
        <taxon>Pseudomonadati</taxon>
        <taxon>Bacteroidota</taxon>
        <taxon>Flavobacteriia</taxon>
        <taxon>Flavobacteriales</taxon>
        <taxon>Flavobacteriaceae</taxon>
        <taxon>Cellulophaga</taxon>
    </lineage>
</organism>
<gene>
    <name evidence="1" type="ordered locus">Celal_0154</name>
</gene>
<dbReference type="EMBL" id="CP002453">
    <property type="protein sequence ID" value="ADV47507.1"/>
    <property type="molecule type" value="Genomic_DNA"/>
</dbReference>
<dbReference type="Proteomes" id="UP000008634">
    <property type="component" value="Chromosome"/>
</dbReference>
<reference evidence="1 2" key="1">
    <citation type="journal article" date="2010" name="Stand. Genomic Sci.">
        <title>Complete genome sequence of Cellulophaga algicola type strain (IC166).</title>
        <authorList>
            <person name="Abt B."/>
            <person name="Lu M."/>
            <person name="Misra M."/>
            <person name="Han C."/>
            <person name="Nolan M."/>
            <person name="Lucas S."/>
            <person name="Hammon N."/>
            <person name="Deshpande S."/>
            <person name="Cheng J.F."/>
            <person name="Tapia R."/>
            <person name="Goodwin L."/>
            <person name="Pitluck S."/>
            <person name="Liolios K."/>
            <person name="Pagani I."/>
            <person name="Ivanova N."/>
            <person name="Mavromatis K."/>
            <person name="Ovchinikova G."/>
            <person name="Pati A."/>
            <person name="Chen A."/>
            <person name="Palaniappan K."/>
            <person name="Land M."/>
            <person name="Hauser L."/>
            <person name="Chang Y.J."/>
            <person name="Jeffries C.D."/>
            <person name="Detter J.C."/>
            <person name="Brambilla E."/>
            <person name="Rohde M."/>
            <person name="Tindall B.J."/>
            <person name="Goker M."/>
            <person name="Woyke T."/>
            <person name="Bristow J."/>
            <person name="Eisen J.A."/>
            <person name="Markowitz V."/>
            <person name="Hugenholtz P."/>
            <person name="Kyrpides N.C."/>
            <person name="Klenk H.P."/>
            <person name="Lapidus A."/>
        </authorList>
    </citation>
    <scope>NUCLEOTIDE SEQUENCE [LARGE SCALE GENOMIC DNA]</scope>
    <source>
        <strain evidence="2">DSM 14237 / IC166 / ACAM 630</strain>
    </source>
</reference>